<dbReference type="Proteomes" id="UP000565715">
    <property type="component" value="Unassembled WGS sequence"/>
</dbReference>
<name>A0A846XE55_9NOCA</name>
<sequence length="361" mass="38256">MSTLAAESGRPVIGVIGGDVPVEIIEACGAHAFRLSAAARTPGADAVELLGAAVDSVFHSLLDRILTGEFGFLRGLVVSRDCQGSLRLFYVLRMLAEQGRAVPEVHLVDLLHLPRESTRDYNAVQVAKLADVIAEWTGTAVTPGALYEARALRGRLGSALRELRARRALGAVPGATALCLYARAQTHTPVDCLARIGAALETAPEASEEPRVFLTGSTVDQGSVYAGLESAGVLIAGEDHNWGDPVADLWETPTEVSDLRTAFTDIAGHRLRLGPMAQTSGLSDRARFSASCVRRCGAQRVLSVGRRNDSAPGWDRPGLIRELGPDVQVVTLSVAGHLWSAGELATAAQLLTRQDCEATAR</sequence>
<dbReference type="AlphaFoldDB" id="A0A846XE55"/>
<comment type="caution">
    <text evidence="1">The sequence shown here is derived from an EMBL/GenBank/DDBJ whole genome shotgun (WGS) entry which is preliminary data.</text>
</comment>
<organism evidence="1 2">
    <name type="scientific">Nocardia speluncae</name>
    <dbReference type="NCBI Taxonomy" id="419477"/>
    <lineage>
        <taxon>Bacteria</taxon>
        <taxon>Bacillati</taxon>
        <taxon>Actinomycetota</taxon>
        <taxon>Actinomycetes</taxon>
        <taxon>Mycobacteriales</taxon>
        <taxon>Nocardiaceae</taxon>
        <taxon>Nocardia</taxon>
    </lineage>
</organism>
<dbReference type="Pfam" id="PF06050">
    <property type="entry name" value="HGD-D"/>
    <property type="match status" value="1"/>
</dbReference>
<protein>
    <submittedName>
        <fullName evidence="1">2-hydroxyacyl-CoA dehydratase</fullName>
    </submittedName>
</protein>
<gene>
    <name evidence="1" type="ORF">HGA13_07955</name>
</gene>
<dbReference type="RefSeq" id="WP_068048455.1">
    <property type="nucleotide sequence ID" value="NZ_JAAXOO010000002.1"/>
</dbReference>
<accession>A0A846XE55</accession>
<dbReference type="EMBL" id="JAAXOO010000002">
    <property type="protein sequence ID" value="NKY33006.1"/>
    <property type="molecule type" value="Genomic_DNA"/>
</dbReference>
<dbReference type="InterPro" id="IPR010327">
    <property type="entry name" value="FldB/FldC_alpha/beta"/>
</dbReference>
<dbReference type="Gene3D" id="3.40.50.11890">
    <property type="match status" value="1"/>
</dbReference>
<evidence type="ECO:0000313" key="1">
    <source>
        <dbReference type="EMBL" id="NKY33006.1"/>
    </source>
</evidence>
<proteinExistence type="predicted"/>
<evidence type="ECO:0000313" key="2">
    <source>
        <dbReference type="Proteomes" id="UP000565715"/>
    </source>
</evidence>
<reference evidence="1 2" key="1">
    <citation type="submission" date="2020-04" db="EMBL/GenBank/DDBJ databases">
        <title>MicrobeNet Type strains.</title>
        <authorList>
            <person name="Nicholson A.C."/>
        </authorList>
    </citation>
    <scope>NUCLEOTIDE SEQUENCE [LARGE SCALE GENOMIC DNA]</scope>
    <source>
        <strain evidence="1 2">DSM 45078</strain>
    </source>
</reference>
<keyword evidence="2" id="KW-1185">Reference proteome</keyword>